<dbReference type="InterPro" id="IPR036727">
    <property type="entry name" value="Olfactory_marker_sf"/>
</dbReference>
<dbReference type="SUPFAM" id="SSF63697">
    <property type="entry name" value="Olfactory marker protein"/>
    <property type="match status" value="1"/>
</dbReference>
<sequence length="169" mass="18706">MEAKGTRTQLDFQEDVKLSEMMRLRVSALQRSGSEAVRTGERLLLPQQRPIYRLGLFPSQELSFGRWVLLAVGSRPGHLSPGIPKHWSPRPDTLMTRPAAGTHRDVLGGTPATRTTHRIKCLEGPTCEEFGERIAKLSQGSEGHVLILVGLKGWSRGQEPEAALIEFTS</sequence>
<reference evidence="2" key="2">
    <citation type="submission" date="2025-08" db="UniProtKB">
        <authorList>
            <consortium name="Ensembl"/>
        </authorList>
    </citation>
    <scope>IDENTIFICATION</scope>
</reference>
<reference evidence="2 3" key="1">
    <citation type="submission" date="2018-03" db="EMBL/GenBank/DDBJ databases">
        <title>Finding Nemo's genes: A chromosome-scale reference assembly of the genome of the orange clownfish Amphiprion percula.</title>
        <authorList>
            <person name="Lehmann R."/>
        </authorList>
    </citation>
    <scope>NUCLEOTIDE SEQUENCE</scope>
</reference>
<dbReference type="Proteomes" id="UP000265080">
    <property type="component" value="Chromosome 9"/>
</dbReference>
<dbReference type="GO" id="GO:0007165">
    <property type="term" value="P:signal transduction"/>
    <property type="evidence" value="ECO:0007669"/>
    <property type="project" value="InterPro"/>
</dbReference>
<dbReference type="PANTHER" id="PTHR15357">
    <property type="entry name" value="OLFACTORY MARKER PROTEIN"/>
    <property type="match status" value="1"/>
</dbReference>
<feature type="region of interest" description="Disordered" evidence="1">
    <location>
        <begin position="81"/>
        <end position="111"/>
    </location>
</feature>
<evidence type="ECO:0000313" key="2">
    <source>
        <dbReference type="Ensembl" id="ENSAPEP00000000700.1"/>
    </source>
</evidence>
<dbReference type="GO" id="GO:0007608">
    <property type="term" value="P:sensory perception of smell"/>
    <property type="evidence" value="ECO:0007669"/>
    <property type="project" value="InterPro"/>
</dbReference>
<dbReference type="Gene3D" id="2.60.120.390">
    <property type="entry name" value="Olfactory marker"/>
    <property type="match status" value="1"/>
</dbReference>
<dbReference type="PANTHER" id="PTHR15357:SF1">
    <property type="entry name" value="OLFACTORY MARKER PROTEIN"/>
    <property type="match status" value="1"/>
</dbReference>
<keyword evidence="3" id="KW-1185">Reference proteome</keyword>
<protein>
    <submittedName>
        <fullName evidence="2">Uncharacterized protein</fullName>
    </submittedName>
</protein>
<proteinExistence type="predicted"/>
<name>A0A3P8RME3_AMPPE</name>
<dbReference type="AlphaFoldDB" id="A0A3P8RME3"/>
<dbReference type="Ensembl" id="ENSAPET00000000717.1">
    <property type="protein sequence ID" value="ENSAPEP00000000700.1"/>
    <property type="gene ID" value="ENSAPEG00000000533.1"/>
</dbReference>
<dbReference type="InterPro" id="IPR009103">
    <property type="entry name" value="Olfactory_marker"/>
</dbReference>
<evidence type="ECO:0000256" key="1">
    <source>
        <dbReference type="SAM" id="MobiDB-lite"/>
    </source>
</evidence>
<evidence type="ECO:0000313" key="3">
    <source>
        <dbReference type="Proteomes" id="UP000265080"/>
    </source>
</evidence>
<organism evidence="2 3">
    <name type="scientific">Amphiprion percula</name>
    <name type="common">Orange clownfish</name>
    <name type="synonym">Lutjanus percula</name>
    <dbReference type="NCBI Taxonomy" id="161767"/>
    <lineage>
        <taxon>Eukaryota</taxon>
        <taxon>Metazoa</taxon>
        <taxon>Chordata</taxon>
        <taxon>Craniata</taxon>
        <taxon>Vertebrata</taxon>
        <taxon>Euteleostomi</taxon>
        <taxon>Actinopterygii</taxon>
        <taxon>Neopterygii</taxon>
        <taxon>Teleostei</taxon>
        <taxon>Neoteleostei</taxon>
        <taxon>Acanthomorphata</taxon>
        <taxon>Ovalentaria</taxon>
        <taxon>Pomacentridae</taxon>
        <taxon>Amphiprion</taxon>
    </lineage>
</organism>
<reference evidence="2" key="3">
    <citation type="submission" date="2025-09" db="UniProtKB">
        <authorList>
            <consortium name="Ensembl"/>
        </authorList>
    </citation>
    <scope>IDENTIFICATION</scope>
</reference>
<accession>A0A3P8RME3</accession>
<dbReference type="STRING" id="161767.ENSAPEP00000000700"/>
<dbReference type="Pfam" id="PF06554">
    <property type="entry name" value="Olfactory_mark"/>
    <property type="match status" value="1"/>
</dbReference>